<keyword evidence="2" id="KW-1185">Reference proteome</keyword>
<dbReference type="SUPFAM" id="SSF53756">
    <property type="entry name" value="UDP-Glycosyltransferase/glycogen phosphorylase"/>
    <property type="match status" value="1"/>
</dbReference>
<protein>
    <submittedName>
        <fullName evidence="1">UDP-2,4-diacetamido-2,4, 6-trideoxy-beta-L-altropyranose hydrolase</fullName>
        <ecNumber evidence="1">3.6.1.57</ecNumber>
    </submittedName>
</protein>
<name>A0ABV7JUC7_9ALTE</name>
<dbReference type="Gene3D" id="3.40.50.11190">
    <property type="match status" value="1"/>
</dbReference>
<dbReference type="NCBIfam" id="TIGR03590">
    <property type="entry name" value="PseG"/>
    <property type="match status" value="1"/>
</dbReference>
<dbReference type="EMBL" id="JBHRSX010000005">
    <property type="protein sequence ID" value="MFC3200336.1"/>
    <property type="molecule type" value="Genomic_DNA"/>
</dbReference>
<keyword evidence="1" id="KW-0378">Hydrolase</keyword>
<dbReference type="RefSeq" id="WP_123326615.1">
    <property type="nucleotide sequence ID" value="NZ_JBHRSX010000005.1"/>
</dbReference>
<evidence type="ECO:0000313" key="1">
    <source>
        <dbReference type="EMBL" id="MFC3200336.1"/>
    </source>
</evidence>
<comment type="caution">
    <text evidence="1">The sequence shown here is derived from an EMBL/GenBank/DDBJ whole genome shotgun (WGS) entry which is preliminary data.</text>
</comment>
<evidence type="ECO:0000313" key="2">
    <source>
        <dbReference type="Proteomes" id="UP001595477"/>
    </source>
</evidence>
<dbReference type="GO" id="GO:0016787">
    <property type="term" value="F:hydrolase activity"/>
    <property type="evidence" value="ECO:0007669"/>
    <property type="project" value="UniProtKB-KW"/>
</dbReference>
<dbReference type="Gene3D" id="3.40.50.2000">
    <property type="entry name" value="Glycogen Phosphorylase B"/>
    <property type="match status" value="1"/>
</dbReference>
<reference evidence="2" key="1">
    <citation type="journal article" date="2019" name="Int. J. Syst. Evol. Microbiol.">
        <title>The Global Catalogue of Microorganisms (GCM) 10K type strain sequencing project: providing services to taxonomists for standard genome sequencing and annotation.</title>
        <authorList>
            <consortium name="The Broad Institute Genomics Platform"/>
            <consortium name="The Broad Institute Genome Sequencing Center for Infectious Disease"/>
            <person name="Wu L."/>
            <person name="Ma J."/>
        </authorList>
    </citation>
    <scope>NUCLEOTIDE SEQUENCE [LARGE SCALE GENOMIC DNA]</scope>
    <source>
        <strain evidence="2">KCTC 52449</strain>
    </source>
</reference>
<sequence>MSAVLFCTGGSSETGIGHIMRCQALAQAAGEQGLDSLFVVNEAARQFILARYDWTGQLILAAETEQALVSQITALAAEHAAVAIVLDGYGFSESLLRNVSHPGTPLVLLDDLRQPGFQYADILCNPAGEVWREAYTEANPTAMLCLGARYRLLRREFSVTQPLPINQRFSLTINMGGSDPAGLTLPVLERLTAALPDAPFRVVTGPGMAADALDALSRFIHKSDSAIQHVHNCQDMADLWINARLAVVAAGGSQFELAACLTPSVLLTVAANQRQASHEAAGQGWCEVMNAEESLDLAALTASVKALWQDETRLEAMSRVASDVAVTDGAWQLLAAIADWRNDLAG</sequence>
<dbReference type="Proteomes" id="UP001595477">
    <property type="component" value="Unassembled WGS sequence"/>
</dbReference>
<proteinExistence type="predicted"/>
<gene>
    <name evidence="1" type="primary">pseG</name>
    <name evidence="1" type="ORF">ACFOEW_00685</name>
</gene>
<accession>A0ABV7JUC7</accession>
<organism evidence="1 2">
    <name type="scientific">Alteromonas oceani</name>
    <dbReference type="NCBI Taxonomy" id="2071609"/>
    <lineage>
        <taxon>Bacteria</taxon>
        <taxon>Pseudomonadati</taxon>
        <taxon>Pseudomonadota</taxon>
        <taxon>Gammaproteobacteria</taxon>
        <taxon>Alteromonadales</taxon>
        <taxon>Alteromonadaceae</taxon>
        <taxon>Alteromonas/Salinimonas group</taxon>
        <taxon>Alteromonas</taxon>
    </lineage>
</organism>
<dbReference type="InterPro" id="IPR020023">
    <property type="entry name" value="PseG"/>
</dbReference>
<dbReference type="EC" id="3.6.1.57" evidence="1"/>